<keyword evidence="2" id="KW-1185">Reference proteome</keyword>
<organism evidence="1 2">
    <name type="scientific">Velocimicrobium porci</name>
    <dbReference type="NCBI Taxonomy" id="2606634"/>
    <lineage>
        <taxon>Bacteria</taxon>
        <taxon>Bacillati</taxon>
        <taxon>Bacillota</taxon>
        <taxon>Clostridia</taxon>
        <taxon>Lachnospirales</taxon>
        <taxon>Lachnospiraceae</taxon>
        <taxon>Velocimicrobium</taxon>
    </lineage>
</organism>
<evidence type="ECO:0000313" key="2">
    <source>
        <dbReference type="Proteomes" id="UP000482209"/>
    </source>
</evidence>
<protein>
    <submittedName>
        <fullName evidence="1">Uncharacterized protein</fullName>
    </submittedName>
</protein>
<comment type="caution">
    <text evidence="1">The sequence shown here is derived from an EMBL/GenBank/DDBJ whole genome shotgun (WGS) entry which is preliminary data.</text>
</comment>
<dbReference type="RefSeq" id="WP_154517426.1">
    <property type="nucleotide sequence ID" value="NZ_VUMT01000004.1"/>
</dbReference>
<gene>
    <name evidence="1" type="ORF">FYJ58_03695</name>
</gene>
<reference evidence="1 2" key="1">
    <citation type="submission" date="2019-08" db="EMBL/GenBank/DDBJ databases">
        <title>In-depth cultivation of the pig gut microbiome towards novel bacterial diversity and tailored functional studies.</title>
        <authorList>
            <person name="Wylensek D."/>
            <person name="Hitch T.C.A."/>
            <person name="Clavel T."/>
        </authorList>
    </citation>
    <scope>NUCLEOTIDE SEQUENCE [LARGE SCALE GENOMIC DNA]</scope>
    <source>
        <strain evidence="1 2">WCA-693-APC-MOT-I</strain>
    </source>
</reference>
<dbReference type="AlphaFoldDB" id="A0A6L5XWH9"/>
<sequence>MKAPVRFRVLEYMTTVEKACPDEIMEAMRNEYGTERHFTKKSFIDHAMCLKANGLLEDAGAELNDSGELILFYSINEEGKKMVSKYMPNK</sequence>
<dbReference type="Proteomes" id="UP000482209">
    <property type="component" value="Unassembled WGS sequence"/>
</dbReference>
<proteinExistence type="predicted"/>
<dbReference type="EMBL" id="VUMT01000004">
    <property type="protein sequence ID" value="MSS62979.1"/>
    <property type="molecule type" value="Genomic_DNA"/>
</dbReference>
<name>A0A6L5XWH9_9FIRM</name>
<evidence type="ECO:0000313" key="1">
    <source>
        <dbReference type="EMBL" id="MSS62979.1"/>
    </source>
</evidence>
<accession>A0A6L5XWH9</accession>